<dbReference type="PANTHER" id="PTHR46007">
    <property type="entry name" value="MEDIATOR OF RNA POLYMERASE II TRANSCRIPTION SUBUNIT 12"/>
    <property type="match status" value="1"/>
</dbReference>
<dbReference type="PANTHER" id="PTHR46007:SF8">
    <property type="entry name" value="C2H2-TYPE DOMAIN-CONTAINING PROTEIN"/>
    <property type="match status" value="1"/>
</dbReference>
<gene>
    <name evidence="2" type="ORF">BQ4739_LOCUS17674</name>
</gene>
<evidence type="ECO:0000256" key="1">
    <source>
        <dbReference type="SAM" id="MobiDB-lite"/>
    </source>
</evidence>
<feature type="compositionally biased region" description="Low complexity" evidence="1">
    <location>
        <begin position="35"/>
        <end position="68"/>
    </location>
</feature>
<sequence>MACTQQQPQPSRPKLPTGYRISPLLLAPRPPAGPAKPSGSLPIAAASSSNNTSISAGSSSSSSTDAAGSSKLGAALAALASKARGLLQASPLSSAYLGLPSSAGSSTQGYGSSVQAPQQLIPQLQQASNPGRALGPTQASFNSNGQQFVPAAGMPVAPSGQQQQQQQLTGMPIIMAPPAAAAGMNGMPMGVPLAFPTVPKESLSILVTDPRNFTGPHPWDVLLFKTNQFNTSKPAYRMGGLGLMLMTDFNKSHPLTDWHILRKEEPSQRAQVFDKWNFVKDFGSSGGDKMTFTSSSSSSDGSSSSTSSSNGAAAPSPAAAGAAPLFGFGGLMSKNPLLSFGSSGKETTPRFSSLFKLPQLAAGASLDAVGVASAPAASAAAEAQVAAGGSVRLWCTACQAPAYFLSACGYCACSPGYGRIIDSKTPYACSKCPAGQVSVVASLGAQQQQQQQQSGKPSEIRLAAPYDAAAAAAAVPADKPVLAVCQACPKGTVSNAIQTACVAP</sequence>
<dbReference type="EMBL" id="FNXT01001281">
    <property type="protein sequence ID" value="SZX77316.1"/>
    <property type="molecule type" value="Genomic_DNA"/>
</dbReference>
<dbReference type="InterPro" id="IPR051647">
    <property type="entry name" value="Mediator_comp_sub12"/>
</dbReference>
<feature type="compositionally biased region" description="Polar residues" evidence="1">
    <location>
        <begin position="137"/>
        <end position="147"/>
    </location>
</feature>
<keyword evidence="3" id="KW-1185">Reference proteome</keyword>
<dbReference type="Proteomes" id="UP000256970">
    <property type="component" value="Unassembled WGS sequence"/>
</dbReference>
<evidence type="ECO:0000313" key="3">
    <source>
        <dbReference type="Proteomes" id="UP000256970"/>
    </source>
</evidence>
<dbReference type="GO" id="GO:0003713">
    <property type="term" value="F:transcription coactivator activity"/>
    <property type="evidence" value="ECO:0007669"/>
    <property type="project" value="TreeGrafter"/>
</dbReference>
<feature type="region of interest" description="Disordered" evidence="1">
    <location>
        <begin position="1"/>
        <end position="68"/>
    </location>
</feature>
<dbReference type="GO" id="GO:0016592">
    <property type="term" value="C:mediator complex"/>
    <property type="evidence" value="ECO:0007669"/>
    <property type="project" value="TreeGrafter"/>
</dbReference>
<protein>
    <submittedName>
        <fullName evidence="2">Uncharacterized protein</fullName>
    </submittedName>
</protein>
<dbReference type="GO" id="GO:0045944">
    <property type="term" value="P:positive regulation of transcription by RNA polymerase II"/>
    <property type="evidence" value="ECO:0007669"/>
    <property type="project" value="TreeGrafter"/>
</dbReference>
<feature type="region of interest" description="Disordered" evidence="1">
    <location>
        <begin position="291"/>
        <end position="314"/>
    </location>
</feature>
<reference evidence="2 3" key="1">
    <citation type="submission" date="2016-10" db="EMBL/GenBank/DDBJ databases">
        <authorList>
            <person name="Cai Z."/>
        </authorList>
    </citation>
    <scope>NUCLEOTIDE SEQUENCE [LARGE SCALE GENOMIC DNA]</scope>
</reference>
<feature type="region of interest" description="Disordered" evidence="1">
    <location>
        <begin position="126"/>
        <end position="165"/>
    </location>
</feature>
<name>A0A383WKN5_TETOB</name>
<accession>A0A383WKN5</accession>
<organism evidence="2 3">
    <name type="scientific">Tetradesmus obliquus</name>
    <name type="common">Green alga</name>
    <name type="synonym">Acutodesmus obliquus</name>
    <dbReference type="NCBI Taxonomy" id="3088"/>
    <lineage>
        <taxon>Eukaryota</taxon>
        <taxon>Viridiplantae</taxon>
        <taxon>Chlorophyta</taxon>
        <taxon>core chlorophytes</taxon>
        <taxon>Chlorophyceae</taxon>
        <taxon>CS clade</taxon>
        <taxon>Sphaeropleales</taxon>
        <taxon>Scenedesmaceae</taxon>
        <taxon>Tetradesmus</taxon>
    </lineage>
</organism>
<evidence type="ECO:0000313" key="2">
    <source>
        <dbReference type="EMBL" id="SZX77316.1"/>
    </source>
</evidence>
<proteinExistence type="predicted"/>
<dbReference type="AlphaFoldDB" id="A0A383WKN5"/>
<feature type="compositionally biased region" description="Low complexity" evidence="1">
    <location>
        <begin position="294"/>
        <end position="314"/>
    </location>
</feature>